<accession>A0A4D6M0Q2</accession>
<protein>
    <submittedName>
        <fullName evidence="1">Uncharacterized protein</fullName>
    </submittedName>
</protein>
<evidence type="ECO:0000313" key="1">
    <source>
        <dbReference type="EMBL" id="QCD94168.1"/>
    </source>
</evidence>
<sequence length="152" mass="16845">MEIPVKCLGGAGLGDIGAKLNKSLENRLAARVCALGDRTSVRALAPGAEEVPPGGLDLFRLAALGLCQAEIPLTMLRGGLYLVTLAWGYERRRFVYFVLTLERCCVRGGLWLMDHMCWTTGGQVRRLGLRARRFIEQDYEREGDDEDAQTTE</sequence>
<dbReference type="EMBL" id="CP039349">
    <property type="protein sequence ID" value="QCD94168.1"/>
    <property type="molecule type" value="Genomic_DNA"/>
</dbReference>
<keyword evidence="2" id="KW-1185">Reference proteome</keyword>
<name>A0A4D6M0Q2_VIGUN</name>
<gene>
    <name evidence="1" type="ORF">DEO72_LG5g2248</name>
</gene>
<proteinExistence type="predicted"/>
<dbReference type="Proteomes" id="UP000501690">
    <property type="component" value="Linkage Group LG5"/>
</dbReference>
<organism evidence="1 2">
    <name type="scientific">Vigna unguiculata</name>
    <name type="common">Cowpea</name>
    <dbReference type="NCBI Taxonomy" id="3917"/>
    <lineage>
        <taxon>Eukaryota</taxon>
        <taxon>Viridiplantae</taxon>
        <taxon>Streptophyta</taxon>
        <taxon>Embryophyta</taxon>
        <taxon>Tracheophyta</taxon>
        <taxon>Spermatophyta</taxon>
        <taxon>Magnoliopsida</taxon>
        <taxon>eudicotyledons</taxon>
        <taxon>Gunneridae</taxon>
        <taxon>Pentapetalae</taxon>
        <taxon>rosids</taxon>
        <taxon>fabids</taxon>
        <taxon>Fabales</taxon>
        <taxon>Fabaceae</taxon>
        <taxon>Papilionoideae</taxon>
        <taxon>50 kb inversion clade</taxon>
        <taxon>NPAAA clade</taxon>
        <taxon>indigoferoid/millettioid clade</taxon>
        <taxon>Phaseoleae</taxon>
        <taxon>Vigna</taxon>
    </lineage>
</organism>
<dbReference type="AlphaFoldDB" id="A0A4D6M0Q2"/>
<reference evidence="1 2" key="1">
    <citation type="submission" date="2019-04" db="EMBL/GenBank/DDBJ databases">
        <title>An improved genome assembly and genetic linkage map for asparagus bean, Vigna unguiculata ssp. sesquipedialis.</title>
        <authorList>
            <person name="Xia Q."/>
            <person name="Zhang R."/>
            <person name="Dong Y."/>
        </authorList>
    </citation>
    <scope>NUCLEOTIDE SEQUENCE [LARGE SCALE GENOMIC DNA]</scope>
    <source>
        <tissue evidence="1">Leaf</tissue>
    </source>
</reference>
<evidence type="ECO:0000313" key="2">
    <source>
        <dbReference type="Proteomes" id="UP000501690"/>
    </source>
</evidence>